<dbReference type="PANTHER" id="PTHR36985">
    <property type="entry name" value="TRANSLOCATION AND ASSEMBLY MODULE SUBUNIT TAMB"/>
    <property type="match status" value="1"/>
</dbReference>
<accession>A0ABZ2F8K3</accession>
<evidence type="ECO:0000256" key="1">
    <source>
        <dbReference type="ARBA" id="ARBA00004167"/>
    </source>
</evidence>
<evidence type="ECO:0000259" key="5">
    <source>
        <dbReference type="Pfam" id="PF04357"/>
    </source>
</evidence>
<name>A0ABZ2F8K3_METCP</name>
<keyword evidence="4" id="KW-0472">Membrane</keyword>
<dbReference type="InterPro" id="IPR007452">
    <property type="entry name" value="TamB_C"/>
</dbReference>
<dbReference type="EMBL" id="CP104311">
    <property type="protein sequence ID" value="WWF02828.1"/>
    <property type="molecule type" value="Genomic_DNA"/>
</dbReference>
<proteinExistence type="predicted"/>
<keyword evidence="7" id="KW-1185">Reference proteome</keyword>
<protein>
    <submittedName>
        <fullName evidence="6">Translocation/assembly module TamB domain-containing protein</fullName>
    </submittedName>
</protein>
<dbReference type="RefSeq" id="WP_198323079.1">
    <property type="nucleotide sequence ID" value="NZ_CP104311.1"/>
</dbReference>
<evidence type="ECO:0000313" key="7">
    <source>
        <dbReference type="Proteomes" id="UP001359308"/>
    </source>
</evidence>
<dbReference type="Proteomes" id="UP001359308">
    <property type="component" value="Chromosome"/>
</dbReference>
<reference evidence="6 7" key="1">
    <citation type="submission" date="2022-09" db="EMBL/GenBank/DDBJ databases">
        <authorList>
            <person name="Giprobiosintez L."/>
        </authorList>
    </citation>
    <scope>NUCLEOTIDE SEQUENCE [LARGE SCALE GENOMIC DNA]</scope>
    <source>
        <strain evidence="7">VKPM-B-12549 (GBS-15)</strain>
    </source>
</reference>
<dbReference type="PANTHER" id="PTHR36985:SF1">
    <property type="entry name" value="TRANSLOCATION AND ASSEMBLY MODULE SUBUNIT TAMB"/>
    <property type="match status" value="1"/>
</dbReference>
<comment type="subcellular location">
    <subcellularLocation>
        <location evidence="1">Membrane</location>
        <topology evidence="1">Single-pass membrane protein</topology>
    </subcellularLocation>
</comment>
<feature type="domain" description="Translocation and assembly module TamB C-terminal" evidence="5">
    <location>
        <begin position="990"/>
        <end position="1331"/>
    </location>
</feature>
<evidence type="ECO:0000313" key="6">
    <source>
        <dbReference type="EMBL" id="WWF02828.1"/>
    </source>
</evidence>
<evidence type="ECO:0000256" key="3">
    <source>
        <dbReference type="ARBA" id="ARBA00022989"/>
    </source>
</evidence>
<gene>
    <name evidence="6" type="ORF">N4J17_04225</name>
</gene>
<dbReference type="Pfam" id="PF04357">
    <property type="entry name" value="TamB"/>
    <property type="match status" value="1"/>
</dbReference>
<organism evidence="6 7">
    <name type="scientific">Methylococcus capsulatus</name>
    <dbReference type="NCBI Taxonomy" id="414"/>
    <lineage>
        <taxon>Bacteria</taxon>
        <taxon>Pseudomonadati</taxon>
        <taxon>Pseudomonadota</taxon>
        <taxon>Gammaproteobacteria</taxon>
        <taxon>Methylococcales</taxon>
        <taxon>Methylococcaceae</taxon>
        <taxon>Methylococcus</taxon>
    </lineage>
</organism>
<keyword evidence="3" id="KW-1133">Transmembrane helix</keyword>
<sequence length="1331" mass="136431">MHVWLKKMAWIAGGFVLVLLCAVLLLVQFVNAQRGRENLERLVPRLTGGAVAIQGLHGRIPDAFGLARLDVGDAKGPWLRIEGLELAWSPSALLRGALRVERLEAGRVAIARLPASESKPENADAGPVTLPVTVDLRTVRIGSLDLAEAVAGVAARLTLNGMVHLASLDRGEFSLSARRLDAEGDYAVAGRIGGDGLGAHVQLRELGHGLIAVLIGLPDLGPLAAEASLEGPRTSVAMQMTLNAGPLRTETSGALDLAGNAADLKFRVTAPAMRPAPNLSWQKLALEAELSGPFSRPSATATLKVERLDAHGAAVDGVEATLAGDTGKLGLDATVRGLQVAGLSGDLLRGTPLTLRVDARLDAASRPIGFRLAHPLLAADGSVETADAGLRGTVNLRLPDFGPLAVSAGVDVRGLAKLKLDFRGSGPQTRFDLAGTLALTGGMSPLPELVGADGKVRACVLVGADRTELQQLALHGKALKVSADGKLAGDTLDFNWTLGLSDLAVLAPAWRGSTELWGHAAGSIGELSLEAKLAGEAAAMGMARTPFRAEAHFKGLPANPSGEVSAESRIDGAPLRIGAAIASAGNGGLVLTIQQTGWRSLRLAGRFALPKGERWPSGAADLSIARLDDLAPLAGQALAGSLTARLETAYRSGHDHAALTAEASAMRLGGAASIGHAVLNATVADPFVRRLLGARLSLNGITVGRVAGSAKLDLAGRADAPKLQFAAELPDLGGAPLHLSTAGELDVQEKRLALSAFEVDWNKETLKLRAPLQVGFGEGVTLDRLKLSLRQGVIEASGRAAPNLDLQVAIRDLPANLVAVAVPDLALAGSLRMDAKLKGPPARPDGDIDLTLKGLRAGAAMPAVDIAAHARLGGGAATVDVRLDGGWGAALQLRGDTALSAGGPLDLHASGALDLSILDAMLGAGGRRVRGKLALDATATGVLPDPKITGALRLDGGEVQDFGAGARISDIIARVEIDDETIRIVRAEGRAGAGKIQLGGSLGFKAPGLPVDLKLTARRASPLASDQLTVDLDADVSLRGLAASTMKLAGTLRLHRAEIRVPEHLPPHVAVLDVRRPGATPLPSPAAGPNVELDLGVEAAGEIFVRGRGLDTELEGSVRVRGNLAAPDADGSFRMKRGQLAVAGRTITFSTGRVTFDGGTLTNPALDFSASSTGGNVTATLNVAGTAKTPKISFSSSPSLPQDQVLAHLLFGADTASMGPVEMAQIAMALASLTGAAPSGGDPLDRVRKGLGLDRLAVVSGKGGKAALEAGRNIAPGVYIGARQSAAGTPQSTVRIDIGRGLKVEGAVGSGSASGSQSSTNSVGVIYEFEY</sequence>
<evidence type="ECO:0000256" key="4">
    <source>
        <dbReference type="ARBA" id="ARBA00023136"/>
    </source>
</evidence>
<evidence type="ECO:0000256" key="2">
    <source>
        <dbReference type="ARBA" id="ARBA00022692"/>
    </source>
</evidence>
<keyword evidence="2" id="KW-0812">Transmembrane</keyword>